<dbReference type="AlphaFoldDB" id="A0A0F9SX74"/>
<sequence>MFTSAKFRRFEKAYAEAVEKHGDDRDAVFVFEGNEYLVKYAMYMIEYLKGQFA</sequence>
<name>A0A0F9SX74_9ZZZZ</name>
<gene>
    <name evidence="1" type="ORF">LCGC14_0399620</name>
</gene>
<reference evidence="1" key="1">
    <citation type="journal article" date="2015" name="Nature">
        <title>Complex archaea that bridge the gap between prokaryotes and eukaryotes.</title>
        <authorList>
            <person name="Spang A."/>
            <person name="Saw J.H."/>
            <person name="Jorgensen S.L."/>
            <person name="Zaremba-Niedzwiedzka K."/>
            <person name="Martijn J."/>
            <person name="Lind A.E."/>
            <person name="van Eijk R."/>
            <person name="Schleper C."/>
            <person name="Guy L."/>
            <person name="Ettema T.J."/>
        </authorList>
    </citation>
    <scope>NUCLEOTIDE SEQUENCE</scope>
</reference>
<dbReference type="EMBL" id="LAZR01000342">
    <property type="protein sequence ID" value="KKN73520.1"/>
    <property type="molecule type" value="Genomic_DNA"/>
</dbReference>
<evidence type="ECO:0000313" key="1">
    <source>
        <dbReference type="EMBL" id="KKN73520.1"/>
    </source>
</evidence>
<accession>A0A0F9SX74</accession>
<protein>
    <submittedName>
        <fullName evidence="1">Uncharacterized protein</fullName>
    </submittedName>
</protein>
<organism evidence="1">
    <name type="scientific">marine sediment metagenome</name>
    <dbReference type="NCBI Taxonomy" id="412755"/>
    <lineage>
        <taxon>unclassified sequences</taxon>
        <taxon>metagenomes</taxon>
        <taxon>ecological metagenomes</taxon>
    </lineage>
</organism>
<proteinExistence type="predicted"/>
<comment type="caution">
    <text evidence="1">The sequence shown here is derived from an EMBL/GenBank/DDBJ whole genome shotgun (WGS) entry which is preliminary data.</text>
</comment>